<keyword evidence="4 13" id="KW-0812">Transmembrane</keyword>
<dbReference type="SUPFAM" id="SSF51206">
    <property type="entry name" value="cAMP-binding domain-like"/>
    <property type="match status" value="1"/>
</dbReference>
<keyword evidence="9" id="KW-1071">Ligand-gated ion channel</keyword>
<feature type="compositionally biased region" description="Low complexity" evidence="12">
    <location>
        <begin position="1248"/>
        <end position="1261"/>
    </location>
</feature>
<keyword evidence="11" id="KW-0175">Coiled coil</keyword>
<dbReference type="Pfam" id="PF00520">
    <property type="entry name" value="Ion_trans"/>
    <property type="match status" value="1"/>
</dbReference>
<evidence type="ECO:0000313" key="15">
    <source>
        <dbReference type="EMBL" id="GLD67039.1"/>
    </source>
</evidence>
<dbReference type="CDD" id="cd00038">
    <property type="entry name" value="CAP_ED"/>
    <property type="match status" value="1"/>
</dbReference>
<proteinExistence type="predicted"/>
<evidence type="ECO:0000256" key="3">
    <source>
        <dbReference type="ARBA" id="ARBA00022448"/>
    </source>
</evidence>
<keyword evidence="8 13" id="KW-0472">Membrane</keyword>
<sequence length="1878" mass="212058">MDKAGDNSIRGNQWQRLLRWHRGQKVNEEGEDGVKDKGKRNTILGLKFEVKEWVVDPAEQFYYAWLQVMILPIVYNWVIIILRTCFTEIALSYLPVWLALDYLVDLMYIADVVVTVHTGYLDQGILIKDLAQLKKRYLHSKRFLRDLVSLLPTDLLYFAFGIQTPLVRINRLLRLPRLNEALDRMETRTSYPNTFRISKLMIYIFVLIHWNACFYFALSSYIGFGSDEWVYPNITQPEFASLRRQYIYSFWFSAQIFTTVGDTPAPKREEEYLFMIADLLIAVLVFASVVGNVGNVISNLSDRDNVFFPNHELVKAYLRSHHISKELRQRIDNWYQHLHINKKIMRENEILQQLPIHLRTEIAVSVHVPTLSKVTIFQSCEKSLLEELVLKLTPQVFSPGEYVCRKGDVGHEMYIIKEGKLAVVADDGVTEFAVLSEGNFFGEISILNIKGNKSGNRRTANIRSIGHSDLFSLSKEDLTDVLSEFPAAKHHLEEKGRQILTKMGMLEESGEGEEVESEKIETKIKRLEDNLEILQTKLARLMVELESSNHKMQARVQQLEWEVAALETQLPEDGEEGEGVQGRVPPLTHMECQEEKPIIYTMENKPIVTCAGDQGLFTSLYTSLAQQLPREPMEWRRTYGRAPKMIHLEANFVQFKEELLPKEGNKALLTFPFLHIYWTDCCDTEAYKSTVKEDMMRWQNSLRTHGSADWVIIVVETNDTKKKNKTNILPRSSIVDKIRSDFCNKQNDRCVVLSDPLKDSSRSQESWNSLLLKLRTLLLMSFTKNLGRFEDDMRTLREKRTQPGWSFCEYFMVQEELAFVFEMLQQFEDALVQYDELDALFTQYVLNFGAGDTANWLGSFCAPVRSWSGLLLRRPIDMEKRDGIQRGEASLLDLRSYLFSRQCTLLIFLQRPWEVTQRALELLHNCVQELRLLEVSVLEGALDCWVFLSCLEVLHRIEGCCDQAQLAANCSHTVGLWAYATDKLKSLGELCGLVSEKGPTSEDLNRTVDLLAGLGDERPETVNSLQSPYKKLKEALSSVEAFERHYLELSHAAMEMYRAIGRLRSARLVGKSLAEFYMRKGDRERAETFLQEALKSYVSEGWSLPVTHTRKQIAECQKLLGRTEDYLQTSALLAGDVNLTTEERKHFCQEILTFAGKSGDHSNKVTLSMGVFAQLTRLQFHPATASVHSGAILQVELTLRCLMPVSVHIQQVAASIHFDVDHGRTHGRSKGAQRQTNPGTVEFIQGNSSAGPPSSSATGPSLELDEIQDRSPSDNSLNSTGVVCKNTHLLMRRHDSNSPPDTPNCVSPPTVAMKEGAQMLKVQDIKLEPGNNSIIFTAPSGQPGTYTLRQLCATVGQVQFVLPHIYPSVQYEVYSQEPQLTVEPLSEPLLAGLPQMVKFTLLTGHYAVKKGDALQLSNTDTMPILPSTSCTARISNPAAELVGESVLSIQSSDKVTSISLPPTPPYHTLEFQLEVLCIIPSGSDRPANERLTNGEVRHRPRSYSHPDTPMTAIDQRMSIDCPWSIYSTLLALTFYIPFKTKHSLLSAGNRKYIQVCVQNVSDVNFTLAEVKLTEKQHASLELQSLNTKEQQLLCSKHSVFCLWEVRWKDDLPSCLQCVFSANFSPLNQDVSAFKPFHYQFQLERVTTLYSVRAEILPPAGEQHCRSGFLCGLEVCITRLTEPADGEMAEESKTDTDGLKTTKLMYEVADSSSNWAVCGKSSGMVSMPMTANATHKVQIEVMPLFAGHLPFPKIKVLKYLPHTAAVAIQPDPDSCVENDSLSLLDKTLDDQGDTASIRSRGSVHSVGSGDQQQKGVAMPRLEPFSSGQVFNHSHARQVLVLPATDDHIMEIGSMSPCRRPLRVAGMDSNPSTPKTLPQA</sequence>
<evidence type="ECO:0000256" key="12">
    <source>
        <dbReference type="SAM" id="MobiDB-lite"/>
    </source>
</evidence>
<dbReference type="InterPro" id="IPR032406">
    <property type="entry name" value="CLZ_dom"/>
</dbReference>
<feature type="domain" description="Cyclic nucleotide-binding" evidence="14">
    <location>
        <begin position="376"/>
        <end position="482"/>
    </location>
</feature>
<dbReference type="InterPro" id="IPR056917">
    <property type="entry name" value="Ig_TRAPPC10"/>
</dbReference>
<dbReference type="GO" id="GO:0034498">
    <property type="term" value="P:early endosome to Golgi transport"/>
    <property type="evidence" value="ECO:0007669"/>
    <property type="project" value="TreeGrafter"/>
</dbReference>
<feature type="region of interest" description="Disordered" evidence="12">
    <location>
        <begin position="1791"/>
        <end position="1814"/>
    </location>
</feature>
<organism evidence="15 16">
    <name type="scientific">Lates japonicus</name>
    <name type="common">Japanese lates</name>
    <dbReference type="NCBI Taxonomy" id="270547"/>
    <lineage>
        <taxon>Eukaryota</taxon>
        <taxon>Metazoa</taxon>
        <taxon>Chordata</taxon>
        <taxon>Craniata</taxon>
        <taxon>Vertebrata</taxon>
        <taxon>Euteleostomi</taxon>
        <taxon>Actinopterygii</taxon>
        <taxon>Neopterygii</taxon>
        <taxon>Teleostei</taxon>
        <taxon>Neoteleostei</taxon>
        <taxon>Acanthomorphata</taxon>
        <taxon>Carangaria</taxon>
        <taxon>Carangaria incertae sedis</taxon>
        <taxon>Centropomidae</taxon>
        <taxon>Lates</taxon>
    </lineage>
</organism>
<keyword evidence="7" id="KW-0406">Ion transport</keyword>
<evidence type="ECO:0000313" key="16">
    <source>
        <dbReference type="Proteomes" id="UP001279410"/>
    </source>
</evidence>
<feature type="coiled-coil region" evidence="11">
    <location>
        <begin position="510"/>
        <end position="569"/>
    </location>
</feature>
<comment type="subcellular location">
    <subcellularLocation>
        <location evidence="2">Golgi apparatus</location>
    </subcellularLocation>
    <subcellularLocation>
        <location evidence="1">Membrane</location>
        <topology evidence="1">Multi-pass membrane protein</topology>
    </subcellularLocation>
</comment>
<dbReference type="GO" id="GO:0016020">
    <property type="term" value="C:membrane"/>
    <property type="evidence" value="ECO:0007669"/>
    <property type="project" value="UniProtKB-SubCell"/>
</dbReference>
<accession>A0AAD3N959</accession>
<dbReference type="GO" id="GO:0005216">
    <property type="term" value="F:monoatomic ion channel activity"/>
    <property type="evidence" value="ECO:0007669"/>
    <property type="project" value="InterPro"/>
</dbReference>
<evidence type="ECO:0000256" key="5">
    <source>
        <dbReference type="ARBA" id="ARBA00022989"/>
    </source>
</evidence>
<dbReference type="InterPro" id="IPR000595">
    <property type="entry name" value="cNMP-bd_dom"/>
</dbReference>
<protein>
    <submittedName>
        <fullName evidence="15">Trafficking protein particle complex subunit 10</fullName>
    </submittedName>
</protein>
<dbReference type="Gene3D" id="2.60.120.10">
    <property type="entry name" value="Jelly Rolls"/>
    <property type="match status" value="1"/>
</dbReference>
<dbReference type="InterPro" id="IPR018490">
    <property type="entry name" value="cNMP-bd_dom_sf"/>
</dbReference>
<dbReference type="InterPro" id="IPR005821">
    <property type="entry name" value="Ion_trans_dom"/>
</dbReference>
<dbReference type="Gene3D" id="1.10.287.630">
    <property type="entry name" value="Helix hairpin bin"/>
    <property type="match status" value="1"/>
</dbReference>
<keyword evidence="3" id="KW-0813">Transport</keyword>
<reference evidence="15" key="1">
    <citation type="submission" date="2022-08" db="EMBL/GenBank/DDBJ databases">
        <title>Genome sequencing of akame (Lates japonicus).</title>
        <authorList>
            <person name="Hashiguchi Y."/>
            <person name="Takahashi H."/>
        </authorList>
    </citation>
    <scope>NUCLEOTIDE SEQUENCE</scope>
    <source>
        <strain evidence="15">Kochi</strain>
    </source>
</reference>
<dbReference type="InterPro" id="IPR056913">
    <property type="entry name" value="TRAPPC10/Trs130_N"/>
</dbReference>
<gene>
    <name evidence="15" type="ORF">AKAME5_001840700</name>
</gene>
<dbReference type="InterPro" id="IPR022233">
    <property type="entry name" value="TRAPPC10/Trs130_C"/>
</dbReference>
<dbReference type="PROSITE" id="PS50042">
    <property type="entry name" value="CNMP_BINDING_3"/>
    <property type="match status" value="1"/>
</dbReference>
<evidence type="ECO:0000256" key="9">
    <source>
        <dbReference type="ARBA" id="ARBA00023286"/>
    </source>
</evidence>
<dbReference type="Pfam" id="PF23036">
    <property type="entry name" value="TRAPPC10_1st"/>
    <property type="match status" value="1"/>
</dbReference>
<dbReference type="PROSITE" id="PS00889">
    <property type="entry name" value="CNMP_BINDING_2"/>
    <property type="match status" value="1"/>
</dbReference>
<evidence type="ECO:0000256" key="7">
    <source>
        <dbReference type="ARBA" id="ARBA00023065"/>
    </source>
</evidence>
<dbReference type="Proteomes" id="UP001279410">
    <property type="component" value="Unassembled WGS sequence"/>
</dbReference>
<dbReference type="FunFam" id="1.10.287.630:FF:000001">
    <property type="entry name" value="Cyclic nucleotide-gated channel alpha 3"/>
    <property type="match status" value="1"/>
</dbReference>
<dbReference type="PANTHER" id="PTHR13251">
    <property type="entry name" value="EPILEPSY HOLOPROSENCEPHALY CANDIDATE 1/TMEM1"/>
    <property type="match status" value="1"/>
</dbReference>
<dbReference type="Gene3D" id="1.10.287.70">
    <property type="match status" value="1"/>
</dbReference>
<dbReference type="Gene3D" id="1.20.5.300">
    <property type="match status" value="1"/>
</dbReference>
<dbReference type="GO" id="GO:1990071">
    <property type="term" value="C:TRAPPII protein complex"/>
    <property type="evidence" value="ECO:0007669"/>
    <property type="project" value="InterPro"/>
</dbReference>
<dbReference type="GO" id="GO:0005829">
    <property type="term" value="C:cytosol"/>
    <property type="evidence" value="ECO:0007669"/>
    <property type="project" value="GOC"/>
</dbReference>
<dbReference type="FunFam" id="1.20.5.300:FF:000005">
    <property type="entry name" value="cyclic nucleotide-gated cation channel alpha-4"/>
    <property type="match status" value="1"/>
</dbReference>
<dbReference type="SUPFAM" id="SSF81324">
    <property type="entry name" value="Voltage-gated potassium channels"/>
    <property type="match status" value="1"/>
</dbReference>
<evidence type="ECO:0000256" key="2">
    <source>
        <dbReference type="ARBA" id="ARBA00004555"/>
    </source>
</evidence>
<feature type="transmembrane region" description="Helical" evidence="13">
    <location>
        <begin position="89"/>
        <end position="110"/>
    </location>
</feature>
<dbReference type="InterPro" id="IPR045126">
    <property type="entry name" value="TRAPPC10/Trs130"/>
</dbReference>
<dbReference type="Pfam" id="PF12584">
    <property type="entry name" value="TRAPPC10"/>
    <property type="match status" value="1"/>
</dbReference>
<keyword evidence="10" id="KW-0407">Ion channel</keyword>
<keyword evidence="16" id="KW-1185">Reference proteome</keyword>
<dbReference type="Pfam" id="PF16526">
    <property type="entry name" value="CLZ"/>
    <property type="match status" value="1"/>
</dbReference>
<evidence type="ECO:0000256" key="13">
    <source>
        <dbReference type="SAM" id="Phobius"/>
    </source>
</evidence>
<dbReference type="InterPro" id="IPR014710">
    <property type="entry name" value="RmlC-like_jellyroll"/>
</dbReference>
<dbReference type="PROSITE" id="PS00888">
    <property type="entry name" value="CNMP_BINDING_1"/>
    <property type="match status" value="1"/>
</dbReference>
<dbReference type="FunFam" id="1.10.287.70:FF:000030">
    <property type="entry name" value="Cyclic nucleotide-gated channel alpha 3"/>
    <property type="match status" value="1"/>
</dbReference>
<comment type="caution">
    <text evidence="15">The sequence shown here is derived from an EMBL/GenBank/DDBJ whole genome shotgun (WGS) entry which is preliminary data.</text>
</comment>
<name>A0AAD3N959_LATJO</name>
<evidence type="ECO:0000256" key="1">
    <source>
        <dbReference type="ARBA" id="ARBA00004141"/>
    </source>
</evidence>
<evidence type="ECO:0000256" key="4">
    <source>
        <dbReference type="ARBA" id="ARBA00022692"/>
    </source>
</evidence>
<keyword evidence="6" id="KW-0333">Golgi apparatus</keyword>
<dbReference type="FunFam" id="2.60.120.10:FF:000046">
    <property type="entry name" value="Cyclic nucleotide-gated cation channel alpha-4"/>
    <property type="match status" value="1"/>
</dbReference>
<dbReference type="SUPFAM" id="SSF48452">
    <property type="entry name" value="TPR-like"/>
    <property type="match status" value="1"/>
</dbReference>
<feature type="compositionally biased region" description="Low complexity" evidence="12">
    <location>
        <begin position="1795"/>
        <end position="1808"/>
    </location>
</feature>
<evidence type="ECO:0000256" key="11">
    <source>
        <dbReference type="SAM" id="Coils"/>
    </source>
</evidence>
<dbReference type="PANTHER" id="PTHR13251:SF3">
    <property type="entry name" value="TRAFFICKING PROTEIN PARTICLE COMPLEX SUBUNIT 10"/>
    <property type="match status" value="1"/>
</dbReference>
<dbReference type="InterPro" id="IPR018488">
    <property type="entry name" value="cNMP-bd_CS"/>
</dbReference>
<evidence type="ECO:0000256" key="8">
    <source>
        <dbReference type="ARBA" id="ARBA00023136"/>
    </source>
</evidence>
<dbReference type="SMART" id="SM00100">
    <property type="entry name" value="cNMP"/>
    <property type="match status" value="1"/>
</dbReference>
<dbReference type="Pfam" id="PF23604">
    <property type="entry name" value="Ig_TRAPPC10"/>
    <property type="match status" value="1"/>
</dbReference>
<evidence type="ECO:0000256" key="6">
    <source>
        <dbReference type="ARBA" id="ARBA00023034"/>
    </source>
</evidence>
<evidence type="ECO:0000259" key="14">
    <source>
        <dbReference type="PROSITE" id="PS50042"/>
    </source>
</evidence>
<dbReference type="GO" id="GO:0006891">
    <property type="term" value="P:intra-Golgi vesicle-mediated transport"/>
    <property type="evidence" value="ECO:0007669"/>
    <property type="project" value="TreeGrafter"/>
</dbReference>
<keyword evidence="5 13" id="KW-1133">Transmembrane helix</keyword>
<dbReference type="Pfam" id="PF00027">
    <property type="entry name" value="cNMP_binding"/>
    <property type="match status" value="1"/>
</dbReference>
<feature type="transmembrane region" description="Helical" evidence="13">
    <location>
        <begin position="200"/>
        <end position="224"/>
    </location>
</feature>
<feature type="transmembrane region" description="Helical" evidence="13">
    <location>
        <begin position="62"/>
        <end position="82"/>
    </location>
</feature>
<dbReference type="EMBL" id="BRZM01000102">
    <property type="protein sequence ID" value="GLD67039.1"/>
    <property type="molecule type" value="Genomic_DNA"/>
</dbReference>
<evidence type="ECO:0000256" key="10">
    <source>
        <dbReference type="ARBA" id="ARBA00023303"/>
    </source>
</evidence>
<feature type="region of interest" description="Disordered" evidence="12">
    <location>
        <begin position="1223"/>
        <end position="1281"/>
    </location>
</feature>
<dbReference type="InterPro" id="IPR011990">
    <property type="entry name" value="TPR-like_helical_dom_sf"/>
</dbReference>